<keyword evidence="2 6" id="KW-0812">Transmembrane</keyword>
<feature type="transmembrane region" description="Helical" evidence="6">
    <location>
        <begin position="115"/>
        <end position="140"/>
    </location>
</feature>
<evidence type="ECO:0000256" key="5">
    <source>
        <dbReference type="SAM" id="MobiDB-lite"/>
    </source>
</evidence>
<feature type="region of interest" description="Disordered" evidence="5">
    <location>
        <begin position="16"/>
        <end position="50"/>
    </location>
</feature>
<gene>
    <name evidence="7" type="ORF">H4219_003887</name>
</gene>
<dbReference type="EMBL" id="JANBPU010000109">
    <property type="protein sequence ID" value="KAJ1916267.1"/>
    <property type="molecule type" value="Genomic_DNA"/>
</dbReference>
<evidence type="ECO:0000256" key="3">
    <source>
        <dbReference type="ARBA" id="ARBA00022989"/>
    </source>
</evidence>
<evidence type="ECO:0000313" key="7">
    <source>
        <dbReference type="EMBL" id="KAJ1916267.1"/>
    </source>
</evidence>
<dbReference type="InterPro" id="IPR036259">
    <property type="entry name" value="MFS_trans_sf"/>
</dbReference>
<dbReference type="Proteomes" id="UP001150538">
    <property type="component" value="Unassembled WGS sequence"/>
</dbReference>
<proteinExistence type="predicted"/>
<dbReference type="SUPFAM" id="SSF103473">
    <property type="entry name" value="MFS general substrate transporter"/>
    <property type="match status" value="1"/>
</dbReference>
<keyword evidence="8" id="KW-1185">Reference proteome</keyword>
<keyword evidence="3 6" id="KW-1133">Transmembrane helix</keyword>
<dbReference type="GO" id="GO:0022857">
    <property type="term" value="F:transmembrane transporter activity"/>
    <property type="evidence" value="ECO:0007669"/>
    <property type="project" value="TreeGrafter"/>
</dbReference>
<reference evidence="7" key="1">
    <citation type="submission" date="2022-07" db="EMBL/GenBank/DDBJ databases">
        <title>Phylogenomic reconstructions and comparative analyses of Kickxellomycotina fungi.</title>
        <authorList>
            <person name="Reynolds N.K."/>
            <person name="Stajich J.E."/>
            <person name="Barry K."/>
            <person name="Grigoriev I.V."/>
            <person name="Crous P."/>
            <person name="Smith M.E."/>
        </authorList>
    </citation>
    <scope>NUCLEOTIDE SEQUENCE</scope>
    <source>
        <strain evidence="7">NBRC 100468</strain>
    </source>
</reference>
<evidence type="ECO:0000256" key="1">
    <source>
        <dbReference type="ARBA" id="ARBA00004141"/>
    </source>
</evidence>
<comment type="caution">
    <text evidence="7">The sequence shown here is derived from an EMBL/GenBank/DDBJ whole genome shotgun (WGS) entry which is preliminary data.</text>
</comment>
<feature type="transmembrane region" description="Helical" evidence="6">
    <location>
        <begin position="194"/>
        <end position="213"/>
    </location>
</feature>
<accession>A0A9W8A1I3</accession>
<evidence type="ECO:0000256" key="6">
    <source>
        <dbReference type="SAM" id="Phobius"/>
    </source>
</evidence>
<comment type="subcellular location">
    <subcellularLocation>
        <location evidence="1">Membrane</location>
        <topology evidence="1">Multi-pass membrane protein</topology>
    </subcellularLocation>
</comment>
<evidence type="ECO:0000313" key="8">
    <source>
        <dbReference type="Proteomes" id="UP001150538"/>
    </source>
</evidence>
<evidence type="ECO:0000256" key="4">
    <source>
        <dbReference type="ARBA" id="ARBA00023136"/>
    </source>
</evidence>
<protein>
    <submittedName>
        <fullName evidence="7">Uncharacterized protein</fullName>
    </submittedName>
</protein>
<sequence>MTNGVEEIIRRLPHSTLHQQPELRAETEPLANNDAQPKKDYNEGEEEIEEENYDEYNNAIVKVSKLRFIAIFIDANTGNGKLIGYLLLFGTGVGITMSGLMVAIQINVNRDIISIATAVANFSWSIGGAIGLPAMSSVFVNVLTNRLGDLARQHPDHARSIMMSRNNNNAVWNSGLPDNVRSQLVDAYVETLCLLYQILIPICSFALIFALFLKGKKLRPSRMPTEQEKDDSHATLESTV</sequence>
<keyword evidence="4 6" id="KW-0472">Membrane</keyword>
<dbReference type="PANTHER" id="PTHR23501:SF198">
    <property type="entry name" value="AZOLE RESISTANCE PROTEIN 1-RELATED"/>
    <property type="match status" value="1"/>
</dbReference>
<dbReference type="GO" id="GO:0005886">
    <property type="term" value="C:plasma membrane"/>
    <property type="evidence" value="ECO:0007669"/>
    <property type="project" value="TreeGrafter"/>
</dbReference>
<evidence type="ECO:0000256" key="2">
    <source>
        <dbReference type="ARBA" id="ARBA00022692"/>
    </source>
</evidence>
<dbReference type="OrthoDB" id="5565045at2759"/>
<feature type="transmembrane region" description="Helical" evidence="6">
    <location>
        <begin position="82"/>
        <end position="103"/>
    </location>
</feature>
<organism evidence="7 8">
    <name type="scientific">Mycoemilia scoparia</name>
    <dbReference type="NCBI Taxonomy" id="417184"/>
    <lineage>
        <taxon>Eukaryota</taxon>
        <taxon>Fungi</taxon>
        <taxon>Fungi incertae sedis</taxon>
        <taxon>Zoopagomycota</taxon>
        <taxon>Kickxellomycotina</taxon>
        <taxon>Kickxellomycetes</taxon>
        <taxon>Kickxellales</taxon>
        <taxon>Kickxellaceae</taxon>
        <taxon>Mycoemilia</taxon>
    </lineage>
</organism>
<dbReference type="AlphaFoldDB" id="A0A9W8A1I3"/>
<name>A0A9W8A1I3_9FUNG</name>
<dbReference type="PANTHER" id="PTHR23501">
    <property type="entry name" value="MAJOR FACILITATOR SUPERFAMILY"/>
    <property type="match status" value="1"/>
</dbReference>